<proteinExistence type="inferred from homology"/>
<dbReference type="OrthoDB" id="207175at2759"/>
<evidence type="ECO:0000256" key="3">
    <source>
        <dbReference type="ARBA" id="ARBA00023015"/>
    </source>
</evidence>
<dbReference type="Gene3D" id="3.30.730.10">
    <property type="entry name" value="AP2/ERF domain"/>
    <property type="match status" value="2"/>
</dbReference>
<evidence type="ECO:0000256" key="7">
    <source>
        <dbReference type="ARBA" id="ARBA00037973"/>
    </source>
</evidence>
<dbReference type="InterPro" id="IPR036955">
    <property type="entry name" value="AP2/ERF_dom_sf"/>
</dbReference>
<dbReference type="GO" id="GO:0003677">
    <property type="term" value="F:DNA binding"/>
    <property type="evidence" value="ECO:0007669"/>
    <property type="project" value="UniProtKB-KW"/>
</dbReference>
<dbReference type="CDD" id="cd00018">
    <property type="entry name" value="AP2"/>
    <property type="match status" value="2"/>
</dbReference>
<evidence type="ECO:0000256" key="1">
    <source>
        <dbReference type="ARBA" id="ARBA00004123"/>
    </source>
</evidence>
<accession>A0A835S6Z7</accession>
<dbReference type="PRINTS" id="PR00367">
    <property type="entry name" value="ETHRSPELEMNT"/>
</dbReference>
<keyword evidence="4" id="KW-0238">DNA-binding</keyword>
<dbReference type="InterPro" id="IPR001471">
    <property type="entry name" value="AP2/ERF_dom"/>
</dbReference>
<dbReference type="EMBL" id="JADCNM010000001">
    <property type="protein sequence ID" value="KAG0501001.1"/>
    <property type="molecule type" value="Genomic_DNA"/>
</dbReference>
<evidence type="ECO:0000313" key="10">
    <source>
        <dbReference type="Proteomes" id="UP000639772"/>
    </source>
</evidence>
<reference evidence="9 10" key="1">
    <citation type="journal article" date="2020" name="Nat. Food">
        <title>A phased Vanilla planifolia genome enables genetic improvement of flavour and production.</title>
        <authorList>
            <person name="Hasing T."/>
            <person name="Tang H."/>
            <person name="Brym M."/>
            <person name="Khazi F."/>
            <person name="Huang T."/>
            <person name="Chambers A.H."/>
        </authorList>
    </citation>
    <scope>NUCLEOTIDE SEQUENCE [LARGE SCALE GENOMIC DNA]</scope>
    <source>
        <tissue evidence="9">Leaf</tissue>
    </source>
</reference>
<gene>
    <name evidence="9" type="ORF">HPP92_001073</name>
</gene>
<evidence type="ECO:0000256" key="2">
    <source>
        <dbReference type="ARBA" id="ARBA00022737"/>
    </source>
</evidence>
<dbReference type="PROSITE" id="PS51032">
    <property type="entry name" value="AP2_ERF"/>
    <property type="match status" value="2"/>
</dbReference>
<keyword evidence="5" id="KW-0804">Transcription</keyword>
<organism evidence="9 10">
    <name type="scientific">Vanilla planifolia</name>
    <name type="common">Vanilla</name>
    <dbReference type="NCBI Taxonomy" id="51239"/>
    <lineage>
        <taxon>Eukaryota</taxon>
        <taxon>Viridiplantae</taxon>
        <taxon>Streptophyta</taxon>
        <taxon>Embryophyta</taxon>
        <taxon>Tracheophyta</taxon>
        <taxon>Spermatophyta</taxon>
        <taxon>Magnoliopsida</taxon>
        <taxon>Liliopsida</taxon>
        <taxon>Asparagales</taxon>
        <taxon>Orchidaceae</taxon>
        <taxon>Vanilloideae</taxon>
        <taxon>Vanilleae</taxon>
        <taxon>Vanilla</taxon>
    </lineage>
</organism>
<dbReference type="PANTHER" id="PTHR32467">
    <property type="entry name" value="AP2-LIKE ETHYLENE-RESPONSIVE TRANSCRIPTION FACTOR"/>
    <property type="match status" value="1"/>
</dbReference>
<dbReference type="SMART" id="SM00380">
    <property type="entry name" value="AP2"/>
    <property type="match status" value="2"/>
</dbReference>
<evidence type="ECO:0000256" key="4">
    <source>
        <dbReference type="ARBA" id="ARBA00023125"/>
    </source>
</evidence>
<evidence type="ECO:0000313" key="9">
    <source>
        <dbReference type="EMBL" id="KAG0501001.1"/>
    </source>
</evidence>
<keyword evidence="6" id="KW-0539">Nucleus</keyword>
<sequence>MSTSENKWLSFAAPTNEILLRDPLFLASNDRAQMFRLVAVPPPMVELEDLIGVLHSLPCVGDFQSAKAVEYSSSSMKPVRQPTIIEGGRVENSSSATGNDCSVFSADRYPDSAAARIRHRPLETTVVPMEMGSLASCRRTSVYRGVTRHRWTGRFEAHLWDNSYRVEGQKRKGRQGGYDSEEQAAKAYDLAALKYWGLTAPTNFPVKNYYREMEHMQSMTKQQFIASLRRKSSGFSRGASIYRGVTRHHQHGRWQARIGLVAGNKDIYLGTFATEEEAAEAYDVAAIKFRGSNAVTNFEFSQYNLKAIANSELPIGAAAKRMKKIFHACNNFHLTSTSSNAFLQPSSSGSTPLLQNLLHSNTEPCPAHSYGLGNGFRCHDTCNKSLYWLGPIAETRNANNPGEFLQLMHAASSSR</sequence>
<feature type="domain" description="AP2/ERF" evidence="8">
    <location>
        <begin position="241"/>
        <end position="299"/>
    </location>
</feature>
<protein>
    <recommendedName>
        <fullName evidence="8">AP2/ERF domain-containing protein</fullName>
    </recommendedName>
</protein>
<keyword evidence="3" id="KW-0805">Transcription regulation</keyword>
<evidence type="ECO:0000256" key="6">
    <source>
        <dbReference type="ARBA" id="ARBA00023242"/>
    </source>
</evidence>
<comment type="caution">
    <text evidence="9">The sequence shown here is derived from an EMBL/GenBank/DDBJ whole genome shotgun (WGS) entry which is preliminary data.</text>
</comment>
<dbReference type="GO" id="GO:0003700">
    <property type="term" value="F:DNA-binding transcription factor activity"/>
    <property type="evidence" value="ECO:0007669"/>
    <property type="project" value="InterPro"/>
</dbReference>
<evidence type="ECO:0000259" key="8">
    <source>
        <dbReference type="PROSITE" id="PS51032"/>
    </source>
</evidence>
<name>A0A835S6Z7_VANPL</name>
<keyword evidence="2" id="KW-0677">Repeat</keyword>
<comment type="subcellular location">
    <subcellularLocation>
        <location evidence="1">Nucleus</location>
    </subcellularLocation>
</comment>
<dbReference type="Pfam" id="PF00847">
    <property type="entry name" value="AP2"/>
    <property type="match status" value="2"/>
</dbReference>
<dbReference type="AlphaFoldDB" id="A0A835S6Z7"/>
<dbReference type="FunFam" id="3.30.730.10:FF:000002">
    <property type="entry name" value="AP2-like ethylene-responsive transcription factor"/>
    <property type="match status" value="1"/>
</dbReference>
<comment type="similarity">
    <text evidence="7">Belongs to the AP2/ERF transcription factor family. AP2 subfamily.</text>
</comment>
<dbReference type="GO" id="GO:0005634">
    <property type="term" value="C:nucleus"/>
    <property type="evidence" value="ECO:0007669"/>
    <property type="project" value="UniProtKB-SubCell"/>
</dbReference>
<feature type="domain" description="AP2/ERF" evidence="8">
    <location>
        <begin position="142"/>
        <end position="205"/>
    </location>
</feature>
<dbReference type="InterPro" id="IPR016177">
    <property type="entry name" value="DNA-bd_dom_sf"/>
</dbReference>
<dbReference type="SUPFAM" id="SSF54171">
    <property type="entry name" value="DNA-binding domain"/>
    <property type="match status" value="2"/>
</dbReference>
<dbReference type="Proteomes" id="UP000639772">
    <property type="component" value="Chromosome 1"/>
</dbReference>
<dbReference type="PANTHER" id="PTHR32467:SF101">
    <property type="entry name" value="AP2-LIKE ETHYLENE-RESPONSIVE TRANSCRIPTION FACTOR AIL6"/>
    <property type="match status" value="1"/>
</dbReference>
<evidence type="ECO:0000256" key="5">
    <source>
        <dbReference type="ARBA" id="ARBA00023163"/>
    </source>
</evidence>